<proteinExistence type="predicted"/>
<feature type="transmembrane region" description="Helical" evidence="1">
    <location>
        <begin position="7"/>
        <end position="36"/>
    </location>
</feature>
<dbReference type="RefSeq" id="WP_146240737.1">
    <property type="nucleotide sequence ID" value="NZ_QKYV01000002.1"/>
</dbReference>
<accession>A0A2W7I8Y9</accession>
<keyword evidence="1" id="KW-0812">Transmembrane</keyword>
<sequence>MKKWKTIIALLLMAFAIILEWNWFWAIFIVLGLINVIKSGEIHFVESVTRKETPKLYWVMVFIWMILALYSILNYLSVF</sequence>
<keyword evidence="1" id="KW-0472">Membrane</keyword>
<name>A0A2W7I8Y9_9FLAO</name>
<reference evidence="2 3" key="1">
    <citation type="submission" date="2018-06" db="EMBL/GenBank/DDBJ databases">
        <title>Genomic Encyclopedia of Archaeal and Bacterial Type Strains, Phase II (KMG-II): from individual species to whole genera.</title>
        <authorList>
            <person name="Goeker M."/>
        </authorList>
    </citation>
    <scope>NUCLEOTIDE SEQUENCE [LARGE SCALE GENOMIC DNA]</scope>
    <source>
        <strain evidence="2 3">DSM 15361</strain>
    </source>
</reference>
<organism evidence="2 3">
    <name type="scientific">Mesonia algae</name>
    <dbReference type="NCBI Taxonomy" id="213248"/>
    <lineage>
        <taxon>Bacteria</taxon>
        <taxon>Pseudomonadati</taxon>
        <taxon>Bacteroidota</taxon>
        <taxon>Flavobacteriia</taxon>
        <taxon>Flavobacteriales</taxon>
        <taxon>Flavobacteriaceae</taxon>
        <taxon>Mesonia</taxon>
    </lineage>
</organism>
<evidence type="ECO:0000256" key="1">
    <source>
        <dbReference type="SAM" id="Phobius"/>
    </source>
</evidence>
<protein>
    <submittedName>
        <fullName evidence="2">Uncharacterized protein</fullName>
    </submittedName>
</protein>
<evidence type="ECO:0000313" key="2">
    <source>
        <dbReference type="EMBL" id="PZW42608.1"/>
    </source>
</evidence>
<comment type="caution">
    <text evidence="2">The sequence shown here is derived from an EMBL/GenBank/DDBJ whole genome shotgun (WGS) entry which is preliminary data.</text>
</comment>
<keyword evidence="1" id="KW-1133">Transmembrane helix</keyword>
<gene>
    <name evidence="2" type="ORF">LX95_00924</name>
</gene>
<keyword evidence="3" id="KW-1185">Reference proteome</keyword>
<evidence type="ECO:0000313" key="3">
    <source>
        <dbReference type="Proteomes" id="UP000249542"/>
    </source>
</evidence>
<dbReference type="Proteomes" id="UP000249542">
    <property type="component" value="Unassembled WGS sequence"/>
</dbReference>
<feature type="transmembrane region" description="Helical" evidence="1">
    <location>
        <begin position="56"/>
        <end position="76"/>
    </location>
</feature>
<dbReference type="AlphaFoldDB" id="A0A2W7I8Y9"/>
<dbReference type="EMBL" id="QKYV01000002">
    <property type="protein sequence ID" value="PZW42608.1"/>
    <property type="molecule type" value="Genomic_DNA"/>
</dbReference>